<comment type="subcellular location">
    <subcellularLocation>
        <location evidence="1">Cell membrane</location>
        <topology evidence="1">Multi-pass membrane protein</topology>
    </subcellularLocation>
</comment>
<feature type="transmembrane region" description="Helical" evidence="6">
    <location>
        <begin position="12"/>
        <end position="32"/>
    </location>
</feature>
<dbReference type="PIRSF" id="PIRSF006060">
    <property type="entry name" value="AA_transporter"/>
    <property type="match status" value="1"/>
</dbReference>
<dbReference type="PANTHER" id="PTHR42770">
    <property type="entry name" value="AMINO ACID TRANSPORTER-RELATED"/>
    <property type="match status" value="1"/>
</dbReference>
<organism evidence="7 8">
    <name type="scientific">Melghiribacillus thermohalophilus</name>
    <dbReference type="NCBI Taxonomy" id="1324956"/>
    <lineage>
        <taxon>Bacteria</taxon>
        <taxon>Bacillati</taxon>
        <taxon>Bacillota</taxon>
        <taxon>Bacilli</taxon>
        <taxon>Bacillales</taxon>
        <taxon>Bacillaceae</taxon>
        <taxon>Melghiribacillus</taxon>
    </lineage>
</organism>
<feature type="transmembrane region" description="Helical" evidence="6">
    <location>
        <begin position="424"/>
        <end position="444"/>
    </location>
</feature>
<proteinExistence type="predicted"/>
<feature type="transmembrane region" description="Helical" evidence="6">
    <location>
        <begin position="236"/>
        <end position="257"/>
    </location>
</feature>
<dbReference type="Proteomes" id="UP000294650">
    <property type="component" value="Unassembled WGS sequence"/>
</dbReference>
<dbReference type="GO" id="GO:0005886">
    <property type="term" value="C:plasma membrane"/>
    <property type="evidence" value="ECO:0007669"/>
    <property type="project" value="UniProtKB-SubCell"/>
</dbReference>
<dbReference type="EMBL" id="SMAN01000007">
    <property type="protein sequence ID" value="TCT23323.1"/>
    <property type="molecule type" value="Genomic_DNA"/>
</dbReference>
<feature type="transmembrane region" description="Helical" evidence="6">
    <location>
        <begin position="357"/>
        <end position="379"/>
    </location>
</feature>
<feature type="transmembrane region" description="Helical" evidence="6">
    <location>
        <begin position="88"/>
        <end position="115"/>
    </location>
</feature>
<feature type="transmembrane region" description="Helical" evidence="6">
    <location>
        <begin position="163"/>
        <end position="184"/>
    </location>
</feature>
<evidence type="ECO:0000256" key="6">
    <source>
        <dbReference type="SAM" id="Phobius"/>
    </source>
</evidence>
<comment type="caution">
    <text evidence="7">The sequence shown here is derived from an EMBL/GenBank/DDBJ whole genome shotgun (WGS) entry which is preliminary data.</text>
</comment>
<evidence type="ECO:0000256" key="5">
    <source>
        <dbReference type="ARBA" id="ARBA00023136"/>
    </source>
</evidence>
<keyword evidence="2" id="KW-1003">Cell membrane</keyword>
<evidence type="ECO:0000256" key="4">
    <source>
        <dbReference type="ARBA" id="ARBA00022989"/>
    </source>
</evidence>
<evidence type="ECO:0000256" key="2">
    <source>
        <dbReference type="ARBA" id="ARBA00022475"/>
    </source>
</evidence>
<dbReference type="InterPro" id="IPR002293">
    <property type="entry name" value="AA/rel_permease1"/>
</dbReference>
<name>A0A4R3N897_9BACI</name>
<evidence type="ECO:0000313" key="7">
    <source>
        <dbReference type="EMBL" id="TCT23323.1"/>
    </source>
</evidence>
<reference evidence="7 8" key="1">
    <citation type="submission" date="2019-03" db="EMBL/GenBank/DDBJ databases">
        <title>Genomic Encyclopedia of Type Strains, Phase IV (KMG-IV): sequencing the most valuable type-strain genomes for metagenomic binning, comparative biology and taxonomic classification.</title>
        <authorList>
            <person name="Goeker M."/>
        </authorList>
    </citation>
    <scope>NUCLEOTIDE SEQUENCE [LARGE SCALE GENOMIC DNA]</scope>
    <source>
        <strain evidence="7 8">DSM 25894</strain>
    </source>
</reference>
<keyword evidence="5 6" id="KW-0472">Membrane</keyword>
<dbReference type="Gene3D" id="1.20.1740.10">
    <property type="entry name" value="Amino acid/polyamine transporter I"/>
    <property type="match status" value="1"/>
</dbReference>
<keyword evidence="4 6" id="KW-1133">Transmembrane helix</keyword>
<feature type="transmembrane region" description="Helical" evidence="6">
    <location>
        <begin position="399"/>
        <end position="418"/>
    </location>
</feature>
<dbReference type="PANTHER" id="PTHR42770:SF7">
    <property type="entry name" value="MEMBRANE PROTEIN"/>
    <property type="match status" value="1"/>
</dbReference>
<feature type="transmembrane region" description="Helical" evidence="6">
    <location>
        <begin position="44"/>
        <end position="67"/>
    </location>
</feature>
<feature type="transmembrane region" description="Helical" evidence="6">
    <location>
        <begin position="277"/>
        <end position="304"/>
    </location>
</feature>
<evidence type="ECO:0000256" key="3">
    <source>
        <dbReference type="ARBA" id="ARBA00022692"/>
    </source>
</evidence>
<dbReference type="AlphaFoldDB" id="A0A4R3N897"/>
<dbReference type="InterPro" id="IPR050367">
    <property type="entry name" value="APC_superfamily"/>
</dbReference>
<gene>
    <name evidence="7" type="ORF">EDD68_10736</name>
</gene>
<dbReference type="Pfam" id="PF13520">
    <property type="entry name" value="AA_permease_2"/>
    <property type="match status" value="1"/>
</dbReference>
<keyword evidence="3 6" id="KW-0812">Transmembrane</keyword>
<evidence type="ECO:0000256" key="1">
    <source>
        <dbReference type="ARBA" id="ARBA00004651"/>
    </source>
</evidence>
<sequence>MSDKHRFNRVLTRVDILVLAFGAMIGWGWVVLSGEWIIEAGSAGSVIAFLIGGVLVLFVGLTYAELTTAFPKTGGAYYFVENALGKRLAFVVSWALLLGYVSVVAFEAVALPTVIEYIFPDFQFGYLWTISGWDVYFSWAIIGMAGSILITLINWIGVKQTAFVQLVLTLTLVVVGLMLATGAFANGMTENVTPLFTSSGGLMIVLIMTPFLFVGFDVIPQVAEEMNIPKKAIGKILTLSVSFAVLWYVLIIVSVSLGLNSSQLAGASLATADAMAALFGSALFAKILILGGVAGILTSWNAFILGASRMMYTMAKEGILPGWFGNIHPKHKTPGNAILFIGVLSTLSPLLGRPALVWFVDAGGLAIVLAYFLVTISFIQLRKQMPGLPRPFQAGKSSWVGWVAAVLSFGFITLYMPGMPSALIWPYEWLITLIWWTAGCYFLIKIPHQPFQHIKEGNQNESVTIDQ</sequence>
<feature type="transmembrane region" description="Helical" evidence="6">
    <location>
        <begin position="196"/>
        <end position="216"/>
    </location>
</feature>
<protein>
    <submittedName>
        <fullName evidence="7">Amino acid/polyamine/organocation transporter (APC superfamily)</fullName>
    </submittedName>
</protein>
<feature type="transmembrane region" description="Helical" evidence="6">
    <location>
        <begin position="135"/>
        <end position="156"/>
    </location>
</feature>
<feature type="transmembrane region" description="Helical" evidence="6">
    <location>
        <begin position="333"/>
        <end position="351"/>
    </location>
</feature>
<dbReference type="GO" id="GO:0022857">
    <property type="term" value="F:transmembrane transporter activity"/>
    <property type="evidence" value="ECO:0007669"/>
    <property type="project" value="InterPro"/>
</dbReference>
<dbReference type="RefSeq" id="WP_243646782.1">
    <property type="nucleotide sequence ID" value="NZ_SMAN01000007.1"/>
</dbReference>
<keyword evidence="8" id="KW-1185">Reference proteome</keyword>
<accession>A0A4R3N897</accession>
<evidence type="ECO:0000313" key="8">
    <source>
        <dbReference type="Proteomes" id="UP000294650"/>
    </source>
</evidence>